<name>A0A0K2T271_LEPSM</name>
<organism evidence="1">
    <name type="scientific">Lepeophtheirus salmonis</name>
    <name type="common">Salmon louse</name>
    <name type="synonym">Caligus salmonis</name>
    <dbReference type="NCBI Taxonomy" id="72036"/>
    <lineage>
        <taxon>Eukaryota</taxon>
        <taxon>Metazoa</taxon>
        <taxon>Ecdysozoa</taxon>
        <taxon>Arthropoda</taxon>
        <taxon>Crustacea</taxon>
        <taxon>Multicrustacea</taxon>
        <taxon>Hexanauplia</taxon>
        <taxon>Copepoda</taxon>
        <taxon>Siphonostomatoida</taxon>
        <taxon>Caligidae</taxon>
        <taxon>Lepeophtheirus</taxon>
    </lineage>
</organism>
<evidence type="ECO:0000313" key="1">
    <source>
        <dbReference type="EMBL" id="CDW19885.1"/>
    </source>
</evidence>
<reference evidence="1" key="1">
    <citation type="submission" date="2014-05" db="EMBL/GenBank/DDBJ databases">
        <authorList>
            <person name="Chronopoulou M."/>
        </authorList>
    </citation>
    <scope>NUCLEOTIDE SEQUENCE</scope>
    <source>
        <tissue evidence="1">Whole organism</tissue>
    </source>
</reference>
<accession>A0A0K2T271</accession>
<dbReference type="EMBL" id="HACA01002524">
    <property type="protein sequence ID" value="CDW19885.1"/>
    <property type="molecule type" value="Transcribed_RNA"/>
</dbReference>
<proteinExistence type="predicted"/>
<protein>
    <submittedName>
        <fullName evidence="1">Uncharacterized protein</fullName>
    </submittedName>
</protein>
<sequence length="58" mass="6872">MHFFGQTSSLLPFLVNSTVTSLEYALWAISYVWTQFDQNPHSCTKLYYYNIKLFKVDN</sequence>
<dbReference type="AlphaFoldDB" id="A0A0K2T271"/>